<comment type="caution">
    <text evidence="1">The sequence shown here is derived from an EMBL/GenBank/DDBJ whole genome shotgun (WGS) entry which is preliminary data.</text>
</comment>
<proteinExistence type="predicted"/>
<evidence type="ECO:0000313" key="2">
    <source>
        <dbReference type="Proteomes" id="UP001186974"/>
    </source>
</evidence>
<evidence type="ECO:0000313" key="1">
    <source>
        <dbReference type="EMBL" id="KAK3080437.1"/>
    </source>
</evidence>
<accession>A0ACC3DV35</accession>
<keyword evidence="2" id="KW-1185">Reference proteome</keyword>
<name>A0ACC3DV35_9PEZI</name>
<sequence length="354" mass="40266">LGWIAEDDTPKENELAENKNAKRIGMVASRDFNHVQVVGERILKSSKGNHILGELYFYCHMPDVIADLFPTVHSVSFLPETTTYSFTMQKLGGTTYAHFLSGRLLTHGRLRALLSAVRRIHDSPPSSTCTVEMHPTLRQIFDDRALTDSREANIYENYTNKLEKRYNQYRSDYDALGETSTSRLYSDLVARLRSYEQGDRGCFAHVIHGDPVFSNALLNETKRKVFLYDMRSQLGSTLTTAGDVTYDLAKLLQSLNGYDHVILADDEAVSAASQMDDPLKALVPREDRMILQQLQEEVYWPFVTDEYPEVRRQDIVDIMASLLFSLIPLHTELRRGVFLKMCENVVEKGSACPL</sequence>
<protein>
    <submittedName>
        <fullName evidence="1">Uncharacterized protein</fullName>
    </submittedName>
</protein>
<reference evidence="1" key="1">
    <citation type="submission" date="2024-09" db="EMBL/GenBank/DDBJ databases">
        <title>Black Yeasts Isolated from many extreme environments.</title>
        <authorList>
            <person name="Coleine C."/>
            <person name="Stajich J.E."/>
            <person name="Selbmann L."/>
        </authorList>
    </citation>
    <scope>NUCLEOTIDE SEQUENCE</scope>
    <source>
        <strain evidence="1">CCFEE 5737</strain>
    </source>
</reference>
<dbReference type="Proteomes" id="UP001186974">
    <property type="component" value="Unassembled WGS sequence"/>
</dbReference>
<organism evidence="1 2">
    <name type="scientific">Coniosporium uncinatum</name>
    <dbReference type="NCBI Taxonomy" id="93489"/>
    <lineage>
        <taxon>Eukaryota</taxon>
        <taxon>Fungi</taxon>
        <taxon>Dikarya</taxon>
        <taxon>Ascomycota</taxon>
        <taxon>Pezizomycotina</taxon>
        <taxon>Dothideomycetes</taxon>
        <taxon>Dothideomycetes incertae sedis</taxon>
        <taxon>Coniosporium</taxon>
    </lineage>
</organism>
<gene>
    <name evidence="1" type="ORF">LTS18_001385</name>
</gene>
<feature type="non-terminal residue" evidence="1">
    <location>
        <position position="1"/>
    </location>
</feature>
<dbReference type="EMBL" id="JAWDJW010000566">
    <property type="protein sequence ID" value="KAK3080437.1"/>
    <property type="molecule type" value="Genomic_DNA"/>
</dbReference>